<dbReference type="EMBL" id="FOLQ01000012">
    <property type="protein sequence ID" value="SFE28794.1"/>
    <property type="molecule type" value="Genomic_DNA"/>
</dbReference>
<protein>
    <submittedName>
        <fullName evidence="1">Uncharacterized protein</fullName>
    </submittedName>
</protein>
<dbReference type="STRING" id="662367.SAMN05216167_11265"/>
<proteinExistence type="predicted"/>
<accession>A0A1I1ZAB6</accession>
<gene>
    <name evidence="1" type="ORF">SAMN05216167_11265</name>
</gene>
<evidence type="ECO:0000313" key="1">
    <source>
        <dbReference type="EMBL" id="SFE28794.1"/>
    </source>
</evidence>
<organism evidence="1 2">
    <name type="scientific">Spirosoma endophyticum</name>
    <dbReference type="NCBI Taxonomy" id="662367"/>
    <lineage>
        <taxon>Bacteria</taxon>
        <taxon>Pseudomonadati</taxon>
        <taxon>Bacteroidota</taxon>
        <taxon>Cytophagia</taxon>
        <taxon>Cytophagales</taxon>
        <taxon>Cytophagaceae</taxon>
        <taxon>Spirosoma</taxon>
    </lineage>
</organism>
<dbReference type="Proteomes" id="UP000198598">
    <property type="component" value="Unassembled WGS sequence"/>
</dbReference>
<name>A0A1I1ZAB6_9BACT</name>
<reference evidence="1 2" key="1">
    <citation type="submission" date="2016-10" db="EMBL/GenBank/DDBJ databases">
        <authorList>
            <person name="de Groot N.N."/>
        </authorList>
    </citation>
    <scope>NUCLEOTIDE SEQUENCE [LARGE SCALE GENOMIC DNA]</scope>
    <source>
        <strain evidence="1 2">DSM 26130</strain>
    </source>
</reference>
<evidence type="ECO:0000313" key="2">
    <source>
        <dbReference type="Proteomes" id="UP000198598"/>
    </source>
</evidence>
<keyword evidence="2" id="KW-1185">Reference proteome</keyword>
<dbReference type="AlphaFoldDB" id="A0A1I1ZAB6"/>
<sequence length="55" mass="6483">MLIDPITHDDWVVNGWKIYCSLPDKLQIQNDHQSVAKNGYKDEAVKNEWVDRLSR</sequence>